<dbReference type="PANTHER" id="PTHR30579">
    <property type="entry name" value="TRANSCRIPTIONAL REGULATOR"/>
    <property type="match status" value="1"/>
</dbReference>
<dbReference type="InterPro" id="IPR000847">
    <property type="entry name" value="LysR_HTH_N"/>
</dbReference>
<name>A0A6I3KKU4_9HYPH</name>
<evidence type="ECO:0000313" key="7">
    <source>
        <dbReference type="Proteomes" id="UP000440694"/>
    </source>
</evidence>
<dbReference type="Proteomes" id="UP000440694">
    <property type="component" value="Unassembled WGS sequence"/>
</dbReference>
<dbReference type="GO" id="GO:0003700">
    <property type="term" value="F:DNA-binding transcription factor activity"/>
    <property type="evidence" value="ECO:0007669"/>
    <property type="project" value="InterPro"/>
</dbReference>
<dbReference type="PANTHER" id="PTHR30579:SF7">
    <property type="entry name" value="HTH-TYPE TRANSCRIPTIONAL REGULATOR LRHA-RELATED"/>
    <property type="match status" value="1"/>
</dbReference>
<dbReference type="InterPro" id="IPR050176">
    <property type="entry name" value="LTTR"/>
</dbReference>
<dbReference type="SUPFAM" id="SSF46785">
    <property type="entry name" value="Winged helix' DNA-binding domain"/>
    <property type="match status" value="1"/>
</dbReference>
<dbReference type="InterPro" id="IPR036388">
    <property type="entry name" value="WH-like_DNA-bd_sf"/>
</dbReference>
<dbReference type="Gene3D" id="3.40.190.10">
    <property type="entry name" value="Periplasmic binding protein-like II"/>
    <property type="match status" value="2"/>
</dbReference>
<dbReference type="Pfam" id="PF00126">
    <property type="entry name" value="HTH_1"/>
    <property type="match status" value="1"/>
</dbReference>
<evidence type="ECO:0000313" key="6">
    <source>
        <dbReference type="EMBL" id="MTD94973.1"/>
    </source>
</evidence>
<organism evidence="6 7">
    <name type="scientific">Hyphomicrobium album</name>
    <dbReference type="NCBI Taxonomy" id="2665159"/>
    <lineage>
        <taxon>Bacteria</taxon>
        <taxon>Pseudomonadati</taxon>
        <taxon>Pseudomonadota</taxon>
        <taxon>Alphaproteobacteria</taxon>
        <taxon>Hyphomicrobiales</taxon>
        <taxon>Hyphomicrobiaceae</taxon>
        <taxon>Hyphomicrobium</taxon>
    </lineage>
</organism>
<feature type="domain" description="HTH lysR-type" evidence="5">
    <location>
        <begin position="5"/>
        <end position="62"/>
    </location>
</feature>
<keyword evidence="4" id="KW-0804">Transcription</keyword>
<evidence type="ECO:0000256" key="1">
    <source>
        <dbReference type="ARBA" id="ARBA00009437"/>
    </source>
</evidence>
<dbReference type="InterPro" id="IPR005119">
    <property type="entry name" value="LysR_subst-bd"/>
</dbReference>
<protein>
    <submittedName>
        <fullName evidence="6">LysR family transcriptional regulator</fullName>
    </submittedName>
</protein>
<dbReference type="AlphaFoldDB" id="A0A6I3KKU4"/>
<dbReference type="GO" id="GO:0003677">
    <property type="term" value="F:DNA binding"/>
    <property type="evidence" value="ECO:0007669"/>
    <property type="project" value="UniProtKB-KW"/>
</dbReference>
<dbReference type="FunFam" id="1.10.10.10:FF:000001">
    <property type="entry name" value="LysR family transcriptional regulator"/>
    <property type="match status" value="1"/>
</dbReference>
<gene>
    <name evidence="6" type="ORF">GIW81_11590</name>
</gene>
<dbReference type="PROSITE" id="PS50931">
    <property type="entry name" value="HTH_LYSR"/>
    <property type="match status" value="1"/>
</dbReference>
<dbReference type="Gene3D" id="1.10.10.10">
    <property type="entry name" value="Winged helix-like DNA-binding domain superfamily/Winged helix DNA-binding domain"/>
    <property type="match status" value="1"/>
</dbReference>
<comment type="caution">
    <text evidence="6">The sequence shown here is derived from an EMBL/GenBank/DDBJ whole genome shotgun (WGS) entry which is preliminary data.</text>
</comment>
<dbReference type="Pfam" id="PF03466">
    <property type="entry name" value="LysR_substrate"/>
    <property type="match status" value="1"/>
</dbReference>
<proteinExistence type="inferred from homology"/>
<keyword evidence="7" id="KW-1185">Reference proteome</keyword>
<keyword evidence="3" id="KW-0238">DNA-binding</keyword>
<evidence type="ECO:0000256" key="3">
    <source>
        <dbReference type="ARBA" id="ARBA00023125"/>
    </source>
</evidence>
<dbReference type="InterPro" id="IPR036390">
    <property type="entry name" value="WH_DNA-bd_sf"/>
</dbReference>
<keyword evidence="2" id="KW-0805">Transcription regulation</keyword>
<evidence type="ECO:0000256" key="4">
    <source>
        <dbReference type="ARBA" id="ARBA00023163"/>
    </source>
</evidence>
<dbReference type="SUPFAM" id="SSF53850">
    <property type="entry name" value="Periplasmic binding protein-like II"/>
    <property type="match status" value="1"/>
</dbReference>
<comment type="similarity">
    <text evidence="1">Belongs to the LysR transcriptional regulatory family.</text>
</comment>
<reference evidence="6 7" key="1">
    <citation type="submission" date="2019-11" db="EMBL/GenBank/DDBJ databases">
        <title>Identification of a novel strain.</title>
        <authorList>
            <person name="Xu Q."/>
            <person name="Wang G."/>
        </authorList>
    </citation>
    <scope>NUCLEOTIDE SEQUENCE [LARGE SCALE GENOMIC DNA]</scope>
    <source>
        <strain evidence="7">xq</strain>
    </source>
</reference>
<dbReference type="EMBL" id="WMBQ01000001">
    <property type="protein sequence ID" value="MTD94973.1"/>
    <property type="molecule type" value="Genomic_DNA"/>
</dbReference>
<sequence>MTRNIDVGLLRAFVAVVETGSVTRAAHLLSLTQAAVSQQLKRLEELLGVELFDRTNRALRTSADGERLLPHAHAMLTVNDALWGLMSRPHYEGVIRVGVPHDVVEPNIPPVLKRFDRAWPRVQVTLTSGITVDLLAALDQGELDVALTTQKDTPKGAELLLRDPLVWVGAPGGQAHLRHPLPVSFGSPNCAFRASAIASLVSVRRDWRPVCEASVLDAVKATLYADTAIAPMLLSAVPSNLTVLEADDGLPPLPPFCINMHLRRTGRSPVTDEFATFVRQEFASRYGERRQAASAASEQKQLERT</sequence>
<accession>A0A6I3KKU4</accession>
<evidence type="ECO:0000256" key="2">
    <source>
        <dbReference type="ARBA" id="ARBA00023015"/>
    </source>
</evidence>
<dbReference type="RefSeq" id="WP_154739329.1">
    <property type="nucleotide sequence ID" value="NZ_WMBQ01000001.1"/>
</dbReference>
<evidence type="ECO:0000259" key="5">
    <source>
        <dbReference type="PROSITE" id="PS50931"/>
    </source>
</evidence>
<dbReference type="PRINTS" id="PR00039">
    <property type="entry name" value="HTHLYSR"/>
</dbReference>